<reference evidence="2" key="1">
    <citation type="submission" date="2023-03" db="EMBL/GenBank/DDBJ databases">
        <title>Mating type loci evolution in Malassezia.</title>
        <authorList>
            <person name="Coelho M.A."/>
        </authorList>
    </citation>
    <scope>NUCLEOTIDE SEQUENCE</scope>
    <source>
        <strain evidence="2">CBS 12830</strain>
    </source>
</reference>
<dbReference type="Pfam" id="PF13430">
    <property type="entry name" value="DUF4112"/>
    <property type="match status" value="1"/>
</dbReference>
<keyword evidence="3" id="KW-1185">Reference proteome</keyword>
<evidence type="ECO:0000256" key="1">
    <source>
        <dbReference type="SAM" id="MobiDB-lite"/>
    </source>
</evidence>
<proteinExistence type="predicted"/>
<dbReference type="InterPro" id="IPR025187">
    <property type="entry name" value="DUF4112"/>
</dbReference>
<dbReference type="PANTHER" id="PTHR35519">
    <property type="entry name" value="MEMBRANE PROTEINS"/>
    <property type="match status" value="1"/>
</dbReference>
<evidence type="ECO:0000313" key="2">
    <source>
        <dbReference type="EMBL" id="WFD21410.1"/>
    </source>
</evidence>
<dbReference type="PANTHER" id="PTHR35519:SF2">
    <property type="entry name" value="PH DOMAIN PROTEIN"/>
    <property type="match status" value="1"/>
</dbReference>
<dbReference type="AlphaFoldDB" id="A0AAF0EBD0"/>
<sequence length="188" mass="20663">MAQFVAGAAKLVAGKRIENFAHQFEPEDPLYEYYDDHGRMKRRKQRPMPQGLSNHEEKILLKIKKRAHHLDKGFKLCGIRFGWTFIIGLVPFAGDIADALLSHNLIVKKAQQIEGIPDELIHLAIATFKTNSRNAKLLEDYTATSSGYAAAPSQGARPTATASAQAPPEYAAGSSNRAVPPPPPPPRQ</sequence>
<accession>A0AAF0EBD0</accession>
<name>A0AAF0EBD0_9BASI</name>
<dbReference type="EMBL" id="CP119900">
    <property type="protein sequence ID" value="WFD21410.1"/>
    <property type="molecule type" value="Genomic_DNA"/>
</dbReference>
<evidence type="ECO:0000313" key="3">
    <source>
        <dbReference type="Proteomes" id="UP001214415"/>
    </source>
</evidence>
<protein>
    <submittedName>
        <fullName evidence="2">Uncharacterized protein</fullName>
    </submittedName>
</protein>
<dbReference type="Proteomes" id="UP001214415">
    <property type="component" value="Chromosome 1"/>
</dbReference>
<gene>
    <name evidence="2" type="ORF">MEQU1_000059</name>
</gene>
<feature type="region of interest" description="Disordered" evidence="1">
    <location>
        <begin position="148"/>
        <end position="188"/>
    </location>
</feature>
<organism evidence="2 3">
    <name type="scientific">Malassezia equina</name>
    <dbReference type="NCBI Taxonomy" id="1381935"/>
    <lineage>
        <taxon>Eukaryota</taxon>
        <taxon>Fungi</taxon>
        <taxon>Dikarya</taxon>
        <taxon>Basidiomycota</taxon>
        <taxon>Ustilaginomycotina</taxon>
        <taxon>Malasseziomycetes</taxon>
        <taxon>Malasseziales</taxon>
        <taxon>Malasseziaceae</taxon>
        <taxon>Malassezia</taxon>
    </lineage>
</organism>
<feature type="compositionally biased region" description="Pro residues" evidence="1">
    <location>
        <begin position="179"/>
        <end position="188"/>
    </location>
</feature>